<evidence type="ECO:0000313" key="3">
    <source>
        <dbReference type="EMBL" id="SFP84578.1"/>
    </source>
</evidence>
<protein>
    <recommendedName>
        <fullName evidence="5">DUF3558 domain-containing protein</fullName>
    </recommendedName>
</protein>
<evidence type="ECO:0000313" key="4">
    <source>
        <dbReference type="Proteomes" id="UP000198727"/>
    </source>
</evidence>
<dbReference type="Pfam" id="PF12079">
    <property type="entry name" value="DUF3558"/>
    <property type="match status" value="1"/>
</dbReference>
<accession>A0A1I5TNM2</accession>
<name>A0A1I5TNM2_9PSEU</name>
<dbReference type="RefSeq" id="WP_092530194.1">
    <property type="nucleotide sequence ID" value="NZ_FOWW01000003.1"/>
</dbReference>
<feature type="signal peptide" evidence="2">
    <location>
        <begin position="1"/>
        <end position="21"/>
    </location>
</feature>
<evidence type="ECO:0000256" key="2">
    <source>
        <dbReference type="SAM" id="SignalP"/>
    </source>
</evidence>
<feature type="region of interest" description="Disordered" evidence="1">
    <location>
        <begin position="28"/>
        <end position="60"/>
    </location>
</feature>
<dbReference type="OrthoDB" id="3697076at2"/>
<keyword evidence="2" id="KW-0732">Signal</keyword>
<dbReference type="PROSITE" id="PS51257">
    <property type="entry name" value="PROKAR_LIPOPROTEIN"/>
    <property type="match status" value="1"/>
</dbReference>
<evidence type="ECO:0000256" key="1">
    <source>
        <dbReference type="SAM" id="MobiDB-lite"/>
    </source>
</evidence>
<feature type="chain" id="PRO_5038837421" description="DUF3558 domain-containing protein" evidence="2">
    <location>
        <begin position="22"/>
        <end position="202"/>
    </location>
</feature>
<dbReference type="STRING" id="587909.SAMN05421810_103590"/>
<evidence type="ECO:0008006" key="5">
    <source>
        <dbReference type="Google" id="ProtNLM"/>
    </source>
</evidence>
<dbReference type="EMBL" id="FOWW01000003">
    <property type="protein sequence ID" value="SFP84578.1"/>
    <property type="molecule type" value="Genomic_DNA"/>
</dbReference>
<reference evidence="4" key="1">
    <citation type="submission" date="2016-10" db="EMBL/GenBank/DDBJ databases">
        <authorList>
            <person name="Varghese N."/>
            <person name="Submissions S."/>
        </authorList>
    </citation>
    <scope>NUCLEOTIDE SEQUENCE [LARGE SCALE GENOMIC DNA]</scope>
    <source>
        <strain evidence="4">CGMCC 4.5579</strain>
    </source>
</reference>
<sequence length="202" mass="20901">MRTLRALGLGAAVLATAGLLAACGGTEGGTPTAGPGPTTTTTGGQNGGSGSAPKVADPLDPQPLVTDPCGLVTDGQLAELGLEKERERDTATGEKECVWRQTAQPENTIAVSAFRSNPNGLGDIYDQRNEQEYFDEVTIGGYPAVFASELDRRDDGRCALWIGVTDQVVTSIQTQLDEGPDVTAPCPVAERTGRAVIDTLGG</sequence>
<organism evidence="3 4">
    <name type="scientific">Amycolatopsis arida</name>
    <dbReference type="NCBI Taxonomy" id="587909"/>
    <lineage>
        <taxon>Bacteria</taxon>
        <taxon>Bacillati</taxon>
        <taxon>Actinomycetota</taxon>
        <taxon>Actinomycetes</taxon>
        <taxon>Pseudonocardiales</taxon>
        <taxon>Pseudonocardiaceae</taxon>
        <taxon>Amycolatopsis</taxon>
    </lineage>
</organism>
<gene>
    <name evidence="3" type="ORF">SAMN05421810_103590</name>
</gene>
<dbReference type="AlphaFoldDB" id="A0A1I5TNM2"/>
<feature type="compositionally biased region" description="Low complexity" evidence="1">
    <location>
        <begin position="28"/>
        <end position="43"/>
    </location>
</feature>
<keyword evidence="4" id="KW-1185">Reference proteome</keyword>
<dbReference type="Proteomes" id="UP000198727">
    <property type="component" value="Unassembled WGS sequence"/>
</dbReference>
<proteinExistence type="predicted"/>
<dbReference type="InterPro" id="IPR024520">
    <property type="entry name" value="DUF3558"/>
</dbReference>